<comment type="caution">
    <text evidence="2">The sequence shown here is derived from an EMBL/GenBank/DDBJ whole genome shotgun (WGS) entry which is preliminary data.</text>
</comment>
<name>A0A9W4UPG2_9PLEO</name>
<proteinExistence type="predicted"/>
<evidence type="ECO:0000256" key="1">
    <source>
        <dbReference type="SAM" id="Phobius"/>
    </source>
</evidence>
<evidence type="ECO:0000313" key="2">
    <source>
        <dbReference type="EMBL" id="CAI6339444.1"/>
    </source>
</evidence>
<dbReference type="Proteomes" id="UP001152607">
    <property type="component" value="Unassembled WGS sequence"/>
</dbReference>
<gene>
    <name evidence="2" type="ORF">PDIGIT_LOCUS12603</name>
</gene>
<accession>A0A9W4UPG2</accession>
<protein>
    <submittedName>
        <fullName evidence="2">Uncharacterized protein</fullName>
    </submittedName>
</protein>
<feature type="transmembrane region" description="Helical" evidence="1">
    <location>
        <begin position="15"/>
        <end position="36"/>
    </location>
</feature>
<reference evidence="2" key="1">
    <citation type="submission" date="2023-01" db="EMBL/GenBank/DDBJ databases">
        <authorList>
            <person name="Van Ghelder C."/>
            <person name="Rancurel C."/>
        </authorList>
    </citation>
    <scope>NUCLEOTIDE SEQUENCE</scope>
    <source>
        <strain evidence="2">CNCM I-4278</strain>
    </source>
</reference>
<keyword evidence="1" id="KW-0472">Membrane</keyword>
<dbReference type="AlphaFoldDB" id="A0A9W4UPG2"/>
<sequence length="101" mass="11343">MRKRKILLWYPTGTYLSYAIISSLVLLAAAVTVIIWSRQDVLVFARPYGWRAKTSPTFLCTRSCIVLLCYTIPSVRAQHEGDGSDSCQSCHCSVVGRFAHM</sequence>
<keyword evidence="3" id="KW-1185">Reference proteome</keyword>
<dbReference type="EMBL" id="CAOQHR010000009">
    <property type="protein sequence ID" value="CAI6339444.1"/>
    <property type="molecule type" value="Genomic_DNA"/>
</dbReference>
<keyword evidence="1" id="KW-1133">Transmembrane helix</keyword>
<evidence type="ECO:0000313" key="3">
    <source>
        <dbReference type="Proteomes" id="UP001152607"/>
    </source>
</evidence>
<organism evidence="2 3">
    <name type="scientific">Periconia digitata</name>
    <dbReference type="NCBI Taxonomy" id="1303443"/>
    <lineage>
        <taxon>Eukaryota</taxon>
        <taxon>Fungi</taxon>
        <taxon>Dikarya</taxon>
        <taxon>Ascomycota</taxon>
        <taxon>Pezizomycotina</taxon>
        <taxon>Dothideomycetes</taxon>
        <taxon>Pleosporomycetidae</taxon>
        <taxon>Pleosporales</taxon>
        <taxon>Massarineae</taxon>
        <taxon>Periconiaceae</taxon>
        <taxon>Periconia</taxon>
    </lineage>
</organism>
<keyword evidence="1" id="KW-0812">Transmembrane</keyword>